<evidence type="ECO:0000256" key="5">
    <source>
        <dbReference type="ARBA" id="ARBA00023136"/>
    </source>
</evidence>
<keyword evidence="3 7" id="KW-0812">Transmembrane</keyword>
<dbReference type="PANTHER" id="PTHR35007:SF2">
    <property type="entry name" value="PILUS ASSEMBLE PROTEIN"/>
    <property type="match status" value="1"/>
</dbReference>
<feature type="transmembrane region" description="Helical" evidence="7">
    <location>
        <begin position="379"/>
        <end position="400"/>
    </location>
</feature>
<evidence type="ECO:0000256" key="7">
    <source>
        <dbReference type="SAM" id="Phobius"/>
    </source>
</evidence>
<sequence length="403" mass="46490">MMFKEWGKDKKSFCMAVSVILLGNLLGIGIFIKEDKERSMEYLERNPYGEGGYEETLLAETQGKTQEITVYVEEERYTEKEMENYVKEAKKELDKWLKKAKKEGGDFRFPQALEENPVQISWSTGNPDILSWEGIPQEGISEKGESVEVAAFLSLGEVTDIWNAEITVYPPKLNEGEKMQKEIQKEAELLSENPSGPLYLPQTVQGEEIRYRKTRTQTGGIICMLSLILGLGVYPLQKEKKKKQQELVRKEMQRDYPDIIQKLVLFLRAGFTIRKAMEKIADGYLRSREKYHEKERSAYEEIVRTCKEMQSGIYEAEAYERFGTRCGISQYKILSVLLVQNLKKGNQNLLELLEREEAVAEDERKRSAKVRGEEASTKLLLPMVLQLIVVLMILMIPAFFSFL</sequence>
<reference evidence="9" key="1">
    <citation type="submission" date="2019-11" db="EMBL/GenBank/DDBJ databases">
        <authorList>
            <person name="Feng L."/>
        </authorList>
    </citation>
    <scope>NUCLEOTIDE SEQUENCE</scope>
    <source>
        <strain evidence="9">BhanseniiLFYP23</strain>
    </source>
</reference>
<dbReference type="GO" id="GO:0005886">
    <property type="term" value="C:plasma membrane"/>
    <property type="evidence" value="ECO:0007669"/>
    <property type="project" value="UniProtKB-SubCell"/>
</dbReference>
<feature type="domain" description="Type II secretion system protein GspF" evidence="8">
    <location>
        <begin position="260"/>
        <end position="397"/>
    </location>
</feature>
<evidence type="ECO:0000256" key="3">
    <source>
        <dbReference type="ARBA" id="ARBA00022692"/>
    </source>
</evidence>
<evidence type="ECO:0000256" key="4">
    <source>
        <dbReference type="ARBA" id="ARBA00022989"/>
    </source>
</evidence>
<proteinExistence type="predicted"/>
<evidence type="ECO:0000256" key="6">
    <source>
        <dbReference type="SAM" id="Coils"/>
    </source>
</evidence>
<protein>
    <submittedName>
        <fullName evidence="9">Bacterial type II secretion system protein F domain protein</fullName>
    </submittedName>
</protein>
<evidence type="ECO:0000259" key="8">
    <source>
        <dbReference type="Pfam" id="PF00482"/>
    </source>
</evidence>
<dbReference type="AlphaFoldDB" id="A0A6N2TFU7"/>
<evidence type="ECO:0000313" key="9">
    <source>
        <dbReference type="EMBL" id="VYT04468.1"/>
    </source>
</evidence>
<gene>
    <name evidence="9" type="ORF">BHLFYP23_02586</name>
</gene>
<organism evidence="9">
    <name type="scientific">Blautia hansenii</name>
    <name type="common">Ruminococcus hansenii</name>
    <dbReference type="NCBI Taxonomy" id="1322"/>
    <lineage>
        <taxon>Bacteria</taxon>
        <taxon>Bacillati</taxon>
        <taxon>Bacillota</taxon>
        <taxon>Clostridia</taxon>
        <taxon>Lachnospirales</taxon>
        <taxon>Lachnospiraceae</taxon>
        <taxon>Blautia</taxon>
    </lineage>
</organism>
<feature type="transmembrane region" description="Helical" evidence="7">
    <location>
        <begin position="218"/>
        <end position="236"/>
    </location>
</feature>
<dbReference type="InterPro" id="IPR018076">
    <property type="entry name" value="T2SS_GspF_dom"/>
</dbReference>
<keyword evidence="4 7" id="KW-1133">Transmembrane helix</keyword>
<keyword evidence="2" id="KW-1003">Cell membrane</keyword>
<keyword evidence="6" id="KW-0175">Coiled coil</keyword>
<feature type="transmembrane region" description="Helical" evidence="7">
    <location>
        <begin position="12"/>
        <end position="32"/>
    </location>
</feature>
<keyword evidence="5 7" id="KW-0472">Membrane</keyword>
<evidence type="ECO:0000256" key="1">
    <source>
        <dbReference type="ARBA" id="ARBA00004651"/>
    </source>
</evidence>
<dbReference type="EMBL" id="CACRSY010000010">
    <property type="protein sequence ID" value="VYT04468.1"/>
    <property type="molecule type" value="Genomic_DNA"/>
</dbReference>
<evidence type="ECO:0000256" key="2">
    <source>
        <dbReference type="ARBA" id="ARBA00022475"/>
    </source>
</evidence>
<comment type="subcellular location">
    <subcellularLocation>
        <location evidence="1">Cell membrane</location>
        <topology evidence="1">Multi-pass membrane protein</topology>
    </subcellularLocation>
</comment>
<feature type="coiled-coil region" evidence="6">
    <location>
        <begin position="339"/>
        <end position="366"/>
    </location>
</feature>
<dbReference type="Pfam" id="PF00482">
    <property type="entry name" value="T2SSF"/>
    <property type="match status" value="1"/>
</dbReference>
<accession>A0A6N2TFU7</accession>
<dbReference type="PANTHER" id="PTHR35007">
    <property type="entry name" value="INTEGRAL MEMBRANE PROTEIN-RELATED"/>
    <property type="match status" value="1"/>
</dbReference>
<name>A0A6N2TFU7_BLAHA</name>